<dbReference type="GO" id="GO:0002161">
    <property type="term" value="F:aminoacyl-tRNA deacylase activity"/>
    <property type="evidence" value="ECO:0007669"/>
    <property type="project" value="TreeGrafter"/>
</dbReference>
<dbReference type="EC" id="6.1.1.7" evidence="11"/>
<dbReference type="Gene3D" id="3.30.54.20">
    <property type="match status" value="1"/>
</dbReference>
<evidence type="ECO:0000256" key="2">
    <source>
        <dbReference type="ARBA" id="ARBA00022555"/>
    </source>
</evidence>
<dbReference type="FunFam" id="3.30.980.10:FF:000004">
    <property type="entry name" value="Alanine--tRNA ligase, cytoplasmic"/>
    <property type="match status" value="1"/>
</dbReference>
<evidence type="ECO:0000256" key="5">
    <source>
        <dbReference type="ARBA" id="ARBA00022741"/>
    </source>
</evidence>
<dbReference type="Gene3D" id="3.30.930.10">
    <property type="entry name" value="Bira Bifunctional Protein, Domain 2"/>
    <property type="match status" value="1"/>
</dbReference>
<dbReference type="SUPFAM" id="SSF55681">
    <property type="entry name" value="Class II aaRS and biotin synthetases"/>
    <property type="match status" value="1"/>
</dbReference>
<evidence type="ECO:0000256" key="4">
    <source>
        <dbReference type="ARBA" id="ARBA00022723"/>
    </source>
</evidence>
<comment type="caution">
    <text evidence="13">The sequence shown here is derived from an EMBL/GenBank/DDBJ whole genome shotgun (WGS) entry which is preliminary data.</text>
</comment>
<proteinExistence type="inferred from homology"/>
<dbReference type="SUPFAM" id="SSF50447">
    <property type="entry name" value="Translation proteins"/>
    <property type="match status" value="1"/>
</dbReference>
<dbReference type="OrthoDB" id="9803884at2"/>
<evidence type="ECO:0000256" key="7">
    <source>
        <dbReference type="ARBA" id="ARBA00022840"/>
    </source>
</evidence>
<dbReference type="Gene3D" id="6.10.250.550">
    <property type="match status" value="1"/>
</dbReference>
<keyword evidence="9 11" id="KW-0648">Protein biosynthesis</keyword>
<dbReference type="AlphaFoldDB" id="A0A2N0VJ05"/>
<comment type="domain">
    <text evidence="11">Consists of three domains; the N-terminal catalytic domain, the editing domain and the C-terminal C-Ala domain. The editing domain removes incorrectly charged amino acids, while the C-Ala domain, along with tRNA(Ala), serves as a bridge to cooperatively bring together the editing and aminoacylation centers thus stimulating deacylation of misacylated tRNAs.</text>
</comment>
<keyword evidence="2 11" id="KW-0820">tRNA-binding</keyword>
<sequence>MSLKTAAQIRREFLEFFKAKEHLIVDSAPVVPKNDPSLLFTNAGMNQFKPIFLGEQDGLKDDGKIWKRAADTQRCIRVSGKHNDLEEVGHDTYHHTLFEMLGNWSFGDYFKEQAIEWAWELLVDEWGLDPDRLYATVFEGDESDGLPADDESARLWVEKTSISPDHVLKFDKKDNFWEMGETGPCGPCSEVHVDLRSDDERKKKPGAELVNMDDPRVMEIWNLVFIQFNRQNDGSLVKLPAQHVDTGMGFERICAVLQRKTSNYDTDVFQPIIQKIADLAGKTYGDDEETDIAMRVIADHIRAVSFSIMDGASPSNEGRGYVIRRILRRAIRYGWDRLDFKKPFMSKLVPVLADQFADVFPELDGQIEYIQNVILAEEKSFLNTLGQGIELFNSMIEGKKKLSGDDAFKLHDTYGFPIDLTELMAREKGVEVDTDRFSELMKEQKERARAAGKFTASEKSDLEWTVIKDAESEFVGYDDVKTNTSILATAQRDDQKLILLQQTPFYAESGGQIADTGFIERGSEKLRVLDVQKSDKGHVHYVDQLPEDPSGEWIASIDIERRREIEKHHSATHIMHSALRDVLGDHVAQKGSLVAPDRLRFDFSHFESVKQEELDRIEQQVNEKIQENIPLLEERNVPIDQARDQGAMMLFGEKYGEQVRVITFDPNYSVELCGGTHVDATGRIGYFRFLSETSAAAGIRRVEAVTGKAADQKLRNEQRLLKQIQTVLGNQKDVLPGIQNLIEKNKELEKELEKLRQSQAGDSLDQILENGKEVSGVQLYTGKVDGADMDTLKQLGYDALEKMKSETVVVLASVDTEEGKVYIMAAVTDDLIQKGVKAGNMVSQLGRIVGGGGGGQPNLATAGGRFPEKIEEAFEKAEELIQSEL</sequence>
<comment type="cofactor">
    <cofactor evidence="11">
        <name>Zn(2+)</name>
        <dbReference type="ChEBI" id="CHEBI:29105"/>
    </cofactor>
    <text evidence="11">Binds 1 zinc ion per subunit.</text>
</comment>
<comment type="subcellular location">
    <subcellularLocation>
        <location evidence="11">Cytoplasm</location>
    </subcellularLocation>
</comment>
<reference evidence="13 14" key="1">
    <citation type="submission" date="2017-11" db="EMBL/GenBank/DDBJ databases">
        <title>Rhodohalobacter 15182 sp. nov., isolated from a salt lake.</title>
        <authorList>
            <person name="Han S."/>
        </authorList>
    </citation>
    <scope>NUCLEOTIDE SEQUENCE [LARGE SCALE GENOMIC DNA]</scope>
    <source>
        <strain evidence="13 14">15182</strain>
    </source>
</reference>
<dbReference type="Pfam" id="PF07973">
    <property type="entry name" value="tRNA_SAD"/>
    <property type="match status" value="1"/>
</dbReference>
<dbReference type="SMART" id="SM00863">
    <property type="entry name" value="tRNA_SAD"/>
    <property type="match status" value="1"/>
</dbReference>
<dbReference type="InterPro" id="IPR003156">
    <property type="entry name" value="DHHA1_dom"/>
</dbReference>
<dbReference type="GO" id="GO:0005524">
    <property type="term" value="F:ATP binding"/>
    <property type="evidence" value="ECO:0007669"/>
    <property type="project" value="UniProtKB-UniRule"/>
</dbReference>
<dbReference type="GO" id="GO:0006419">
    <property type="term" value="P:alanyl-tRNA aminoacylation"/>
    <property type="evidence" value="ECO:0007669"/>
    <property type="project" value="UniProtKB-UniRule"/>
</dbReference>
<dbReference type="HAMAP" id="MF_00036_B">
    <property type="entry name" value="Ala_tRNA_synth_B"/>
    <property type="match status" value="1"/>
</dbReference>
<dbReference type="Gene3D" id="3.30.980.10">
    <property type="entry name" value="Threonyl-trna Synthetase, Chain A, domain 2"/>
    <property type="match status" value="1"/>
</dbReference>
<organism evidence="13 14">
    <name type="scientific">Rhodohalobacter barkolensis</name>
    <dbReference type="NCBI Taxonomy" id="2053187"/>
    <lineage>
        <taxon>Bacteria</taxon>
        <taxon>Pseudomonadati</taxon>
        <taxon>Balneolota</taxon>
        <taxon>Balneolia</taxon>
        <taxon>Balneolales</taxon>
        <taxon>Balneolaceae</taxon>
        <taxon>Rhodohalobacter</taxon>
    </lineage>
</organism>
<dbReference type="InterPro" id="IPR002318">
    <property type="entry name" value="Ala-tRNA-lgiase_IIc"/>
</dbReference>
<evidence type="ECO:0000313" key="13">
    <source>
        <dbReference type="EMBL" id="PKD44177.1"/>
    </source>
</evidence>
<dbReference type="PROSITE" id="PS50860">
    <property type="entry name" value="AA_TRNA_LIGASE_II_ALA"/>
    <property type="match status" value="1"/>
</dbReference>
<feature type="domain" description="Alanyl-transfer RNA synthetases family profile" evidence="12">
    <location>
        <begin position="4"/>
        <end position="716"/>
    </location>
</feature>
<dbReference type="Pfam" id="PF01411">
    <property type="entry name" value="tRNA-synt_2c"/>
    <property type="match status" value="1"/>
</dbReference>
<dbReference type="InterPro" id="IPR012947">
    <property type="entry name" value="tRNA_SAD"/>
</dbReference>
<keyword evidence="3 11" id="KW-0436">Ligase</keyword>
<feature type="binding site" evidence="11">
    <location>
        <position position="569"/>
    </location>
    <ligand>
        <name>Zn(2+)</name>
        <dbReference type="ChEBI" id="CHEBI:29105"/>
    </ligand>
</feature>
<keyword evidence="4 11" id="KW-0479">Metal-binding</keyword>
<name>A0A2N0VJ05_9BACT</name>
<dbReference type="FunFam" id="3.10.310.40:FF:000001">
    <property type="entry name" value="Alanine--tRNA ligase"/>
    <property type="match status" value="1"/>
</dbReference>
<dbReference type="SUPFAM" id="SSF101353">
    <property type="entry name" value="Putative anticodon-binding domain of alanyl-tRNA synthetase (AlaRS)"/>
    <property type="match status" value="1"/>
</dbReference>
<keyword evidence="6 11" id="KW-0862">Zinc</keyword>
<dbReference type="EMBL" id="PISP01000001">
    <property type="protein sequence ID" value="PKD44177.1"/>
    <property type="molecule type" value="Genomic_DNA"/>
</dbReference>
<dbReference type="InterPro" id="IPR018163">
    <property type="entry name" value="Thr/Ala-tRNA-synth_IIc_edit"/>
</dbReference>
<dbReference type="InterPro" id="IPR018165">
    <property type="entry name" value="Ala-tRNA-synth_IIc_core"/>
</dbReference>
<evidence type="ECO:0000256" key="9">
    <source>
        <dbReference type="ARBA" id="ARBA00022917"/>
    </source>
</evidence>
<comment type="function">
    <text evidence="11">Catalyzes the attachment of alanine to tRNA(Ala) in a two-step reaction: alanine is first activated by ATP to form Ala-AMP and then transferred to the acceptor end of tRNA(Ala). Also edits incorrectly charged Ser-tRNA(Ala) and Gly-tRNA(Ala) via its editing domain.</text>
</comment>
<evidence type="ECO:0000259" key="12">
    <source>
        <dbReference type="PROSITE" id="PS50860"/>
    </source>
</evidence>
<keyword evidence="5 11" id="KW-0547">Nucleotide-binding</keyword>
<dbReference type="GO" id="GO:0005737">
    <property type="term" value="C:cytoplasm"/>
    <property type="evidence" value="ECO:0007669"/>
    <property type="project" value="UniProtKB-SubCell"/>
</dbReference>
<dbReference type="GO" id="GO:0000049">
    <property type="term" value="F:tRNA binding"/>
    <property type="evidence" value="ECO:0007669"/>
    <property type="project" value="UniProtKB-KW"/>
</dbReference>
<dbReference type="InterPro" id="IPR018164">
    <property type="entry name" value="Ala-tRNA-synth_IIc_N"/>
</dbReference>
<dbReference type="PANTHER" id="PTHR11777:SF9">
    <property type="entry name" value="ALANINE--TRNA LIGASE, CYTOPLASMIC"/>
    <property type="match status" value="1"/>
</dbReference>
<dbReference type="CDD" id="cd00673">
    <property type="entry name" value="AlaRS_core"/>
    <property type="match status" value="1"/>
</dbReference>
<comment type="catalytic activity">
    <reaction evidence="11">
        <text>tRNA(Ala) + L-alanine + ATP = L-alanyl-tRNA(Ala) + AMP + diphosphate</text>
        <dbReference type="Rhea" id="RHEA:12540"/>
        <dbReference type="Rhea" id="RHEA-COMP:9657"/>
        <dbReference type="Rhea" id="RHEA-COMP:9923"/>
        <dbReference type="ChEBI" id="CHEBI:30616"/>
        <dbReference type="ChEBI" id="CHEBI:33019"/>
        <dbReference type="ChEBI" id="CHEBI:57972"/>
        <dbReference type="ChEBI" id="CHEBI:78442"/>
        <dbReference type="ChEBI" id="CHEBI:78497"/>
        <dbReference type="ChEBI" id="CHEBI:456215"/>
        <dbReference type="EC" id="6.1.1.7"/>
    </reaction>
</comment>
<dbReference type="InterPro" id="IPR018162">
    <property type="entry name" value="Ala-tRNA-ligase_IIc_anticod-bd"/>
</dbReference>
<keyword evidence="7 11" id="KW-0067">ATP-binding</keyword>
<protein>
    <recommendedName>
        <fullName evidence="11">Alanine--tRNA ligase</fullName>
        <ecNumber evidence="11">6.1.1.7</ecNumber>
    </recommendedName>
    <alternativeName>
        <fullName evidence="11">Alanyl-tRNA synthetase</fullName>
        <shortName evidence="11">AlaRS</shortName>
    </alternativeName>
</protein>
<dbReference type="InterPro" id="IPR050058">
    <property type="entry name" value="Ala-tRNA_ligase"/>
</dbReference>
<feature type="binding site" evidence="11">
    <location>
        <position position="677"/>
    </location>
    <ligand>
        <name>Zn(2+)</name>
        <dbReference type="ChEBI" id="CHEBI:29105"/>
    </ligand>
</feature>
<comment type="similarity">
    <text evidence="1 11">Belongs to the class-II aminoacyl-tRNA synthetase family.</text>
</comment>
<dbReference type="InterPro" id="IPR009000">
    <property type="entry name" value="Transl_B-barrel_sf"/>
</dbReference>
<gene>
    <name evidence="11" type="primary">alaS</name>
    <name evidence="13" type="ORF">CWD77_01540</name>
</gene>
<dbReference type="InterPro" id="IPR023033">
    <property type="entry name" value="Ala_tRNA_ligase_euk/bac"/>
</dbReference>
<dbReference type="FunFam" id="3.30.54.20:FF:000001">
    <property type="entry name" value="Alanine--tRNA ligase"/>
    <property type="match status" value="1"/>
</dbReference>
<dbReference type="RefSeq" id="WP_101071467.1">
    <property type="nucleotide sequence ID" value="NZ_PISP01000001.1"/>
</dbReference>
<dbReference type="Gene3D" id="3.10.310.40">
    <property type="match status" value="1"/>
</dbReference>
<dbReference type="GO" id="GO:0008270">
    <property type="term" value="F:zinc ion binding"/>
    <property type="evidence" value="ECO:0007669"/>
    <property type="project" value="UniProtKB-UniRule"/>
</dbReference>
<evidence type="ECO:0000256" key="11">
    <source>
        <dbReference type="HAMAP-Rule" id="MF_00036"/>
    </source>
</evidence>
<dbReference type="FunFam" id="3.30.930.10:FF:000011">
    <property type="entry name" value="Alanine--tRNA ligase, cytoplasmic"/>
    <property type="match status" value="1"/>
</dbReference>
<dbReference type="NCBIfam" id="TIGR00344">
    <property type="entry name" value="alaS"/>
    <property type="match status" value="1"/>
</dbReference>
<evidence type="ECO:0000313" key="14">
    <source>
        <dbReference type="Proteomes" id="UP000233398"/>
    </source>
</evidence>
<keyword evidence="10 11" id="KW-0030">Aminoacyl-tRNA synthetase</keyword>
<feature type="binding site" evidence="11">
    <location>
        <position position="573"/>
    </location>
    <ligand>
        <name>Zn(2+)</name>
        <dbReference type="ChEBI" id="CHEBI:29105"/>
    </ligand>
</feature>
<evidence type="ECO:0000256" key="8">
    <source>
        <dbReference type="ARBA" id="ARBA00022884"/>
    </source>
</evidence>
<evidence type="ECO:0000256" key="3">
    <source>
        <dbReference type="ARBA" id="ARBA00022598"/>
    </source>
</evidence>
<dbReference type="GO" id="GO:0004813">
    <property type="term" value="F:alanine-tRNA ligase activity"/>
    <property type="evidence" value="ECO:0007669"/>
    <property type="project" value="UniProtKB-UniRule"/>
</dbReference>
<evidence type="ECO:0000256" key="6">
    <source>
        <dbReference type="ARBA" id="ARBA00022833"/>
    </source>
</evidence>
<keyword evidence="11" id="KW-0963">Cytoplasm</keyword>
<dbReference type="SUPFAM" id="SSF55186">
    <property type="entry name" value="ThrRS/AlaRS common domain"/>
    <property type="match status" value="1"/>
</dbReference>
<evidence type="ECO:0000256" key="10">
    <source>
        <dbReference type="ARBA" id="ARBA00023146"/>
    </source>
</evidence>
<evidence type="ECO:0000256" key="1">
    <source>
        <dbReference type="ARBA" id="ARBA00008226"/>
    </source>
</evidence>
<dbReference type="PRINTS" id="PR00980">
    <property type="entry name" value="TRNASYNTHALA"/>
</dbReference>
<accession>A0A2N0VJ05</accession>
<dbReference type="InterPro" id="IPR045864">
    <property type="entry name" value="aa-tRNA-synth_II/BPL/LPL"/>
</dbReference>
<dbReference type="PANTHER" id="PTHR11777">
    <property type="entry name" value="ALANYL-TRNA SYNTHETASE"/>
    <property type="match status" value="1"/>
</dbReference>
<dbReference type="Pfam" id="PF02272">
    <property type="entry name" value="DHHA1"/>
    <property type="match status" value="1"/>
</dbReference>
<keyword evidence="14" id="KW-1185">Reference proteome</keyword>
<dbReference type="Proteomes" id="UP000233398">
    <property type="component" value="Unassembled WGS sequence"/>
</dbReference>
<keyword evidence="8 11" id="KW-0694">RNA-binding</keyword>
<feature type="binding site" evidence="11">
    <location>
        <position position="673"/>
    </location>
    <ligand>
        <name>Zn(2+)</name>
        <dbReference type="ChEBI" id="CHEBI:29105"/>
    </ligand>
</feature>
<dbReference type="Gene3D" id="2.40.30.130">
    <property type="match status" value="1"/>
</dbReference>